<dbReference type="Proteomes" id="UP001313282">
    <property type="component" value="Unassembled WGS sequence"/>
</dbReference>
<keyword evidence="2" id="KW-0732">Signal</keyword>
<dbReference type="EMBL" id="JAVHNR010000007">
    <property type="protein sequence ID" value="KAK6336850.1"/>
    <property type="molecule type" value="Genomic_DNA"/>
</dbReference>
<feature type="chain" id="PRO_5042812824" evidence="2">
    <location>
        <begin position="17"/>
        <end position="232"/>
    </location>
</feature>
<gene>
    <name evidence="3" type="ORF">TWF718_009638</name>
</gene>
<evidence type="ECO:0000313" key="3">
    <source>
        <dbReference type="EMBL" id="KAK6336850.1"/>
    </source>
</evidence>
<name>A0AAN8REW1_9PEZI</name>
<comment type="caution">
    <text evidence="3">The sequence shown here is derived from an EMBL/GenBank/DDBJ whole genome shotgun (WGS) entry which is preliminary data.</text>
</comment>
<evidence type="ECO:0000256" key="2">
    <source>
        <dbReference type="SAM" id="SignalP"/>
    </source>
</evidence>
<evidence type="ECO:0000313" key="4">
    <source>
        <dbReference type="Proteomes" id="UP001313282"/>
    </source>
</evidence>
<feature type="signal peptide" evidence="2">
    <location>
        <begin position="1"/>
        <end position="16"/>
    </location>
</feature>
<proteinExistence type="predicted"/>
<accession>A0AAN8REW1</accession>
<protein>
    <submittedName>
        <fullName evidence="3">Uncharacterized protein</fullName>
    </submittedName>
</protein>
<dbReference type="AlphaFoldDB" id="A0AAN8REW1"/>
<feature type="region of interest" description="Disordered" evidence="1">
    <location>
        <begin position="45"/>
        <end position="66"/>
    </location>
</feature>
<reference evidence="3 4" key="1">
    <citation type="submission" date="2019-10" db="EMBL/GenBank/DDBJ databases">
        <authorList>
            <person name="Palmer J.M."/>
        </authorList>
    </citation>
    <scope>NUCLEOTIDE SEQUENCE [LARGE SCALE GENOMIC DNA]</scope>
    <source>
        <strain evidence="3 4">TWF718</strain>
    </source>
</reference>
<keyword evidence="4" id="KW-1185">Reference proteome</keyword>
<sequence length="232" mass="24331">MKATLIFIAYVAIAAAAPQGTLVRTRTATRTASISSETISTIPETVLPPSGVSAGPSKRCRGPGGKECNNGESCLGERELDDGLGGICVKSPKPCANFLGDTCNDGDFCVEDPDENCPLDVMDCGQGLCLPAALVKRANGATKVGKEPFRCGGKSGKKCRDNMHEVCVGEGNSNDGMGVCVWNPKACNDPKGGKCRDEKTYRCVKDSRNKSSGLCVRATWADQFGLKGKCPS</sequence>
<evidence type="ECO:0000256" key="1">
    <source>
        <dbReference type="SAM" id="MobiDB-lite"/>
    </source>
</evidence>
<organism evidence="3 4">
    <name type="scientific">Orbilia javanica</name>
    <dbReference type="NCBI Taxonomy" id="47235"/>
    <lineage>
        <taxon>Eukaryota</taxon>
        <taxon>Fungi</taxon>
        <taxon>Dikarya</taxon>
        <taxon>Ascomycota</taxon>
        <taxon>Pezizomycotina</taxon>
        <taxon>Orbiliomycetes</taxon>
        <taxon>Orbiliales</taxon>
        <taxon>Orbiliaceae</taxon>
        <taxon>Orbilia</taxon>
    </lineage>
</organism>